<dbReference type="Gene3D" id="3.90.180.10">
    <property type="entry name" value="Medium-chain alcohol dehydrogenases, catalytic domain"/>
    <property type="match status" value="1"/>
</dbReference>
<sequence length="343" mass="36442">MKSRALQVAAHPRGEVGPEHFEVVPVELPDPDQLAAGSVLVRNTWTSVDPGMRLRLRPAAPDGYFTAFDLHAPMDGVLTIGEVVASRADGFEPGDVVWHSLGWREHAVVRAGESAMNGVGTLRVLDPGDAPHQHFLGPLGPMGLTAYAGLAVVDGLSGGRVLWVSAAAGAVGSLVVQIARNLGHRVVASAGSDEKVAWLRDDLGVAAFNHRSEPLGEALARLAPEGIDLYFDNVGGEHLEAALDAMTMHGRIALCGSISDYESEPTGPRNIFLATAKHLTLSGFRGSLHLDLLEEMQQRMAGWIRDGRLVAPETVYDGLEQAPRAMADMLAGRTTGKTLVRLG</sequence>
<accession>A0A7Y9ZH30</accession>
<evidence type="ECO:0000259" key="2">
    <source>
        <dbReference type="SMART" id="SM00829"/>
    </source>
</evidence>
<dbReference type="Gene3D" id="3.40.50.720">
    <property type="entry name" value="NAD(P)-binding Rossmann-like Domain"/>
    <property type="match status" value="1"/>
</dbReference>
<protein>
    <recommendedName>
        <fullName evidence="2">Enoyl reductase (ER) domain-containing protein</fullName>
    </recommendedName>
</protein>
<evidence type="ECO:0000256" key="1">
    <source>
        <dbReference type="ARBA" id="ARBA00023002"/>
    </source>
</evidence>
<dbReference type="Pfam" id="PF16884">
    <property type="entry name" value="ADH_N_2"/>
    <property type="match status" value="1"/>
</dbReference>
<proteinExistence type="predicted"/>
<dbReference type="InterPro" id="IPR041694">
    <property type="entry name" value="ADH_N_2"/>
</dbReference>
<gene>
    <name evidence="3" type="ORF">BJ993_002399</name>
</gene>
<dbReference type="SUPFAM" id="SSF50129">
    <property type="entry name" value="GroES-like"/>
    <property type="match status" value="1"/>
</dbReference>
<organism evidence="3 4">
    <name type="scientific">Nocardioides aromaticivorans</name>
    <dbReference type="NCBI Taxonomy" id="200618"/>
    <lineage>
        <taxon>Bacteria</taxon>
        <taxon>Bacillati</taxon>
        <taxon>Actinomycetota</taxon>
        <taxon>Actinomycetes</taxon>
        <taxon>Propionibacteriales</taxon>
        <taxon>Nocardioidaceae</taxon>
        <taxon>Nocardioides</taxon>
    </lineage>
</organism>
<feature type="domain" description="Enoyl reductase (ER)" evidence="2">
    <location>
        <begin position="17"/>
        <end position="340"/>
    </location>
</feature>
<dbReference type="InterPro" id="IPR045010">
    <property type="entry name" value="MDR_fam"/>
</dbReference>
<dbReference type="InterPro" id="IPR036291">
    <property type="entry name" value="NAD(P)-bd_dom_sf"/>
</dbReference>
<dbReference type="RefSeq" id="WP_179648984.1">
    <property type="nucleotide sequence ID" value="NZ_JACBZM010000001.1"/>
</dbReference>
<evidence type="ECO:0000313" key="3">
    <source>
        <dbReference type="EMBL" id="NYI45319.1"/>
    </source>
</evidence>
<dbReference type="InterPro" id="IPR011032">
    <property type="entry name" value="GroES-like_sf"/>
</dbReference>
<dbReference type="Proteomes" id="UP000562045">
    <property type="component" value="Unassembled WGS sequence"/>
</dbReference>
<reference evidence="3 4" key="1">
    <citation type="submission" date="2020-07" db="EMBL/GenBank/DDBJ databases">
        <title>Sequencing the genomes of 1000 actinobacteria strains.</title>
        <authorList>
            <person name="Klenk H.-P."/>
        </authorList>
    </citation>
    <scope>NUCLEOTIDE SEQUENCE [LARGE SCALE GENOMIC DNA]</scope>
    <source>
        <strain evidence="3 4">DSM 15131</strain>
    </source>
</reference>
<dbReference type="EMBL" id="JACBZM010000001">
    <property type="protein sequence ID" value="NYI45319.1"/>
    <property type="molecule type" value="Genomic_DNA"/>
</dbReference>
<dbReference type="InterPro" id="IPR013149">
    <property type="entry name" value="ADH-like_C"/>
</dbReference>
<name>A0A7Y9ZH30_9ACTN</name>
<dbReference type="InterPro" id="IPR020843">
    <property type="entry name" value="ER"/>
</dbReference>
<evidence type="ECO:0000313" key="4">
    <source>
        <dbReference type="Proteomes" id="UP000562045"/>
    </source>
</evidence>
<keyword evidence="1" id="KW-0560">Oxidoreductase</keyword>
<dbReference type="PANTHER" id="PTHR43205:SF7">
    <property type="entry name" value="PROSTAGLANDIN REDUCTASE 1"/>
    <property type="match status" value="1"/>
</dbReference>
<dbReference type="SMART" id="SM00829">
    <property type="entry name" value="PKS_ER"/>
    <property type="match status" value="1"/>
</dbReference>
<comment type="caution">
    <text evidence="3">The sequence shown here is derived from an EMBL/GenBank/DDBJ whole genome shotgun (WGS) entry which is preliminary data.</text>
</comment>
<dbReference type="CDD" id="cd05288">
    <property type="entry name" value="PGDH"/>
    <property type="match status" value="1"/>
</dbReference>
<dbReference type="GO" id="GO:0016628">
    <property type="term" value="F:oxidoreductase activity, acting on the CH-CH group of donors, NAD or NADP as acceptor"/>
    <property type="evidence" value="ECO:0007669"/>
    <property type="project" value="InterPro"/>
</dbReference>
<dbReference type="PANTHER" id="PTHR43205">
    <property type="entry name" value="PROSTAGLANDIN REDUCTASE"/>
    <property type="match status" value="1"/>
</dbReference>
<dbReference type="AlphaFoldDB" id="A0A7Y9ZH30"/>
<dbReference type="Pfam" id="PF00107">
    <property type="entry name" value="ADH_zinc_N"/>
    <property type="match status" value="1"/>
</dbReference>
<dbReference type="SUPFAM" id="SSF51735">
    <property type="entry name" value="NAD(P)-binding Rossmann-fold domains"/>
    <property type="match status" value="1"/>
</dbReference>